<gene>
    <name evidence="4" type="ordered locus">Amet_1648</name>
</gene>
<dbReference type="GO" id="GO:0009089">
    <property type="term" value="P:lysine biosynthetic process via diaminopimelate"/>
    <property type="evidence" value="ECO:0007669"/>
    <property type="project" value="TreeGrafter"/>
</dbReference>
<dbReference type="HOGENOM" id="CLU_042407_0_0_9"/>
<dbReference type="Proteomes" id="UP000001572">
    <property type="component" value="Chromosome"/>
</dbReference>
<comment type="cofactor">
    <cofactor evidence="1">
        <name>pyridoxal 5'-phosphate</name>
        <dbReference type="ChEBI" id="CHEBI:597326"/>
    </cofactor>
</comment>
<evidence type="ECO:0000256" key="2">
    <source>
        <dbReference type="ARBA" id="ARBA00022898"/>
    </source>
</evidence>
<dbReference type="AlphaFoldDB" id="A6TNQ7"/>
<evidence type="ECO:0000313" key="5">
    <source>
        <dbReference type="Proteomes" id="UP000001572"/>
    </source>
</evidence>
<protein>
    <submittedName>
        <fullName evidence="4">Orn/DAP/Arg decarboxylase 2</fullName>
    </submittedName>
</protein>
<dbReference type="Pfam" id="PF02784">
    <property type="entry name" value="Orn_Arg_deC_N"/>
    <property type="match status" value="1"/>
</dbReference>
<evidence type="ECO:0000313" key="4">
    <source>
        <dbReference type="EMBL" id="ABR47825.1"/>
    </source>
</evidence>
<dbReference type="RefSeq" id="WP_012062863.1">
    <property type="nucleotide sequence ID" value="NC_009633.1"/>
</dbReference>
<dbReference type="Gene3D" id="2.40.37.10">
    <property type="entry name" value="Lyase, Ornithine Decarboxylase, Chain A, domain 1"/>
    <property type="match status" value="1"/>
</dbReference>
<dbReference type="InterPro" id="IPR022644">
    <property type="entry name" value="De-COase2_N"/>
</dbReference>
<evidence type="ECO:0000256" key="1">
    <source>
        <dbReference type="ARBA" id="ARBA00001933"/>
    </source>
</evidence>
<dbReference type="EMBL" id="CP000724">
    <property type="protein sequence ID" value="ABR47825.1"/>
    <property type="molecule type" value="Genomic_DNA"/>
</dbReference>
<dbReference type="OrthoDB" id="9802241at2"/>
<dbReference type="SUPFAM" id="SSF51419">
    <property type="entry name" value="PLP-binding barrel"/>
    <property type="match status" value="1"/>
</dbReference>
<sequence length="482" mass="54992">MIKFTAFLRETIKEFIDEKHSLLNLIDGLGSPLNIIFPEEINQNIEEFKEVFNKHFVSGKVFYAHKTNKSNSIVRQASFEAVNIDVASENELKSALKNGFTGDRIEATGPKNRNFITLGLQHNIIFNIDNLQELDQVMELKKAIDFQNTKKVKILLRFSGFKSESIKVLSKNSKFGIPASGIYQALEKLSQYREDIHFWGFSFHVDTIDLKEKVIAIENCIDFFDIARDHDFEPRVLDIGGGFKVSYIEDAKEWNDSISYLKESILGYQEGVTWNNQTFGIQQEKGVLKGTLNIYNYHDNLTGPKYLDALLSTRLPKFENRTIGTILSENMIDLFIEPGKALVNQLGLSAAKVNFIKQSSDDEILIGLDLKRTDVVMGDQELFIDPIIIHRSKVTDLQEDKGVYFIGNLCLESDLIFKHKIFINQLPANGDIVIFPNTAGYFMDFNATDSIMQPIAKKVAVVKQKSEFKWFIDELYNPVNTH</sequence>
<keyword evidence="2" id="KW-0663">Pyridoxal phosphate</keyword>
<dbReference type="PANTHER" id="PTHR43727">
    <property type="entry name" value="DIAMINOPIMELATE DECARBOXYLASE"/>
    <property type="match status" value="1"/>
</dbReference>
<dbReference type="eggNOG" id="COG0019">
    <property type="taxonomic scope" value="Bacteria"/>
</dbReference>
<feature type="domain" description="Orn/DAP/Arg decarboxylase 2 N-terminal" evidence="3">
    <location>
        <begin position="42"/>
        <end position="259"/>
    </location>
</feature>
<dbReference type="KEGG" id="amt:Amet_1648"/>
<name>A6TNQ7_ALKMQ</name>
<evidence type="ECO:0000259" key="3">
    <source>
        <dbReference type="Pfam" id="PF02784"/>
    </source>
</evidence>
<dbReference type="GO" id="GO:0008836">
    <property type="term" value="F:diaminopimelate decarboxylase activity"/>
    <property type="evidence" value="ECO:0007669"/>
    <property type="project" value="TreeGrafter"/>
</dbReference>
<dbReference type="Gene3D" id="3.20.20.10">
    <property type="entry name" value="Alanine racemase"/>
    <property type="match status" value="1"/>
</dbReference>
<dbReference type="SUPFAM" id="SSF50621">
    <property type="entry name" value="Alanine racemase C-terminal domain-like"/>
    <property type="match status" value="1"/>
</dbReference>
<dbReference type="STRING" id="293826.Amet_1648"/>
<dbReference type="CDD" id="cd06842">
    <property type="entry name" value="PLPDE_III_Y4yA_like"/>
    <property type="match status" value="1"/>
</dbReference>
<organism evidence="4 5">
    <name type="scientific">Alkaliphilus metalliredigens (strain QYMF)</name>
    <dbReference type="NCBI Taxonomy" id="293826"/>
    <lineage>
        <taxon>Bacteria</taxon>
        <taxon>Bacillati</taxon>
        <taxon>Bacillota</taxon>
        <taxon>Clostridia</taxon>
        <taxon>Peptostreptococcales</taxon>
        <taxon>Natronincolaceae</taxon>
        <taxon>Alkaliphilus</taxon>
    </lineage>
</organism>
<dbReference type="InterPro" id="IPR042152">
    <property type="entry name" value="Y4yA-like"/>
</dbReference>
<keyword evidence="5" id="KW-1185">Reference proteome</keyword>
<reference evidence="5" key="1">
    <citation type="journal article" date="2016" name="Genome Announc.">
        <title>Complete genome sequence of Alkaliphilus metalliredigens strain QYMF, an alkaliphilic and metal-reducing bacterium isolated from borax-contaminated leachate ponds.</title>
        <authorList>
            <person name="Hwang C."/>
            <person name="Copeland A."/>
            <person name="Lucas S."/>
            <person name="Lapidus A."/>
            <person name="Barry K."/>
            <person name="Detter J.C."/>
            <person name="Glavina Del Rio T."/>
            <person name="Hammon N."/>
            <person name="Israni S."/>
            <person name="Dalin E."/>
            <person name="Tice H."/>
            <person name="Pitluck S."/>
            <person name="Chertkov O."/>
            <person name="Brettin T."/>
            <person name="Bruce D."/>
            <person name="Han C."/>
            <person name="Schmutz J."/>
            <person name="Larimer F."/>
            <person name="Land M.L."/>
            <person name="Hauser L."/>
            <person name="Kyrpides N."/>
            <person name="Mikhailova N."/>
            <person name="Ye Q."/>
            <person name="Zhou J."/>
            <person name="Richardson P."/>
            <person name="Fields M.W."/>
        </authorList>
    </citation>
    <scope>NUCLEOTIDE SEQUENCE [LARGE SCALE GENOMIC DNA]</scope>
    <source>
        <strain evidence="5">QYMF</strain>
    </source>
</reference>
<accession>A6TNQ7</accession>
<dbReference type="InterPro" id="IPR029066">
    <property type="entry name" value="PLP-binding_barrel"/>
</dbReference>
<dbReference type="PANTHER" id="PTHR43727:SF2">
    <property type="entry name" value="GROUP IV DECARBOXYLASE"/>
    <property type="match status" value="1"/>
</dbReference>
<dbReference type="InterPro" id="IPR009006">
    <property type="entry name" value="Ala_racemase/Decarboxylase_C"/>
</dbReference>
<proteinExistence type="predicted"/>